<dbReference type="Proteomes" id="UP000295357">
    <property type="component" value="Unassembled WGS sequence"/>
</dbReference>
<sequence length="86" mass="9557">MTTTSASRTVQRHWCTESNALVDVIRRGLGFHTAGSAYPKTNSLINDAFAQFFIKSSINYGLLSWTILDIQVPIWQGKSISFSVGF</sequence>
<comment type="caution">
    <text evidence="1">The sequence shown here is derived from an EMBL/GenBank/DDBJ whole genome shotgun (WGS) entry which is preliminary data.</text>
</comment>
<evidence type="ECO:0000313" key="2">
    <source>
        <dbReference type="Proteomes" id="UP000295357"/>
    </source>
</evidence>
<organism evidence="1 2">
    <name type="scientific">Roseateles asaccharophilus</name>
    <dbReference type="NCBI Taxonomy" id="582607"/>
    <lineage>
        <taxon>Bacteria</taxon>
        <taxon>Pseudomonadati</taxon>
        <taxon>Pseudomonadota</taxon>
        <taxon>Betaproteobacteria</taxon>
        <taxon>Burkholderiales</taxon>
        <taxon>Sphaerotilaceae</taxon>
        <taxon>Roseateles</taxon>
    </lineage>
</organism>
<proteinExistence type="predicted"/>
<keyword evidence="2" id="KW-1185">Reference proteome</keyword>
<name>A0A4R6NBG5_9BURK</name>
<dbReference type="EMBL" id="SNXE01000001">
    <property type="protein sequence ID" value="TDP13303.1"/>
    <property type="molecule type" value="Genomic_DNA"/>
</dbReference>
<gene>
    <name evidence="1" type="ORF">DFR39_101778</name>
</gene>
<protein>
    <submittedName>
        <fullName evidence="1">Uncharacterized protein</fullName>
    </submittedName>
</protein>
<accession>A0A4R6NBG5</accession>
<dbReference type="RefSeq" id="WP_133602197.1">
    <property type="nucleotide sequence ID" value="NZ_JAUFPJ010000001.1"/>
</dbReference>
<reference evidence="1 2" key="1">
    <citation type="submission" date="2019-03" db="EMBL/GenBank/DDBJ databases">
        <title>Genomic Encyclopedia of Type Strains, Phase IV (KMG-IV): sequencing the most valuable type-strain genomes for metagenomic binning, comparative biology and taxonomic classification.</title>
        <authorList>
            <person name="Goeker M."/>
        </authorList>
    </citation>
    <scope>NUCLEOTIDE SEQUENCE [LARGE SCALE GENOMIC DNA]</scope>
    <source>
        <strain evidence="1 2">DSM 25082</strain>
    </source>
</reference>
<dbReference type="AlphaFoldDB" id="A0A4R6NBG5"/>
<evidence type="ECO:0000313" key="1">
    <source>
        <dbReference type="EMBL" id="TDP13303.1"/>
    </source>
</evidence>